<reference evidence="5 6" key="1">
    <citation type="submission" date="2017-01" db="EMBL/GenBank/DDBJ databases">
        <title>Genome sequencing of Rhodoferax fermentans JCM 7819.</title>
        <authorList>
            <person name="Kim Y.J."/>
            <person name="Farh M.E.-A."/>
            <person name="Yang D.-C."/>
        </authorList>
    </citation>
    <scope>NUCLEOTIDE SEQUENCE [LARGE SCALE GENOMIC DNA]</scope>
    <source>
        <strain evidence="5 6">JCM 7819</strain>
    </source>
</reference>
<dbReference type="Pfam" id="PF01047">
    <property type="entry name" value="MarR"/>
    <property type="match status" value="1"/>
</dbReference>
<evidence type="ECO:0000256" key="1">
    <source>
        <dbReference type="ARBA" id="ARBA00023015"/>
    </source>
</evidence>
<dbReference type="SMART" id="SM00347">
    <property type="entry name" value="HTH_MARR"/>
    <property type="match status" value="1"/>
</dbReference>
<evidence type="ECO:0000256" key="2">
    <source>
        <dbReference type="ARBA" id="ARBA00023125"/>
    </source>
</evidence>
<dbReference type="GO" id="GO:0003677">
    <property type="term" value="F:DNA binding"/>
    <property type="evidence" value="ECO:0007669"/>
    <property type="project" value="UniProtKB-KW"/>
</dbReference>
<dbReference type="InterPro" id="IPR000835">
    <property type="entry name" value="HTH_MarR-typ"/>
</dbReference>
<evidence type="ECO:0000313" key="6">
    <source>
        <dbReference type="Proteomes" id="UP000190750"/>
    </source>
</evidence>
<organism evidence="5 6">
    <name type="scientific">Rhodoferax fermentans</name>
    <dbReference type="NCBI Taxonomy" id="28066"/>
    <lineage>
        <taxon>Bacteria</taxon>
        <taxon>Pseudomonadati</taxon>
        <taxon>Pseudomonadota</taxon>
        <taxon>Betaproteobacteria</taxon>
        <taxon>Burkholderiales</taxon>
        <taxon>Comamonadaceae</taxon>
        <taxon>Rhodoferax</taxon>
    </lineage>
</organism>
<dbReference type="PRINTS" id="PR00598">
    <property type="entry name" value="HTHMARR"/>
</dbReference>
<comment type="caution">
    <text evidence="5">The sequence shown here is derived from an EMBL/GenBank/DDBJ whole genome shotgun (WGS) entry which is preliminary data.</text>
</comment>
<keyword evidence="2" id="KW-0238">DNA-binding</keyword>
<dbReference type="PROSITE" id="PS50995">
    <property type="entry name" value="HTH_MARR_2"/>
    <property type="match status" value="1"/>
</dbReference>
<gene>
    <name evidence="5" type="ORF">RF819_11285</name>
</gene>
<evidence type="ECO:0000313" key="5">
    <source>
        <dbReference type="EMBL" id="OOV09074.1"/>
    </source>
</evidence>
<dbReference type="GO" id="GO:0003700">
    <property type="term" value="F:DNA-binding transcription factor activity"/>
    <property type="evidence" value="ECO:0007669"/>
    <property type="project" value="InterPro"/>
</dbReference>
<dbReference type="SUPFAM" id="SSF46785">
    <property type="entry name" value="Winged helix' DNA-binding domain"/>
    <property type="match status" value="1"/>
</dbReference>
<dbReference type="PANTHER" id="PTHR42756:SF1">
    <property type="entry name" value="TRANSCRIPTIONAL REPRESSOR OF EMRAB OPERON"/>
    <property type="match status" value="1"/>
</dbReference>
<evidence type="ECO:0000259" key="4">
    <source>
        <dbReference type="PROSITE" id="PS50995"/>
    </source>
</evidence>
<dbReference type="InterPro" id="IPR036388">
    <property type="entry name" value="WH-like_DNA-bd_sf"/>
</dbReference>
<dbReference type="PANTHER" id="PTHR42756">
    <property type="entry name" value="TRANSCRIPTIONAL REGULATOR, MARR"/>
    <property type="match status" value="1"/>
</dbReference>
<protein>
    <submittedName>
        <fullName evidence="5">MarR family transcriptional regulator</fullName>
    </submittedName>
</protein>
<dbReference type="InterPro" id="IPR036390">
    <property type="entry name" value="WH_DNA-bd_sf"/>
</dbReference>
<keyword evidence="1" id="KW-0805">Transcription regulation</keyword>
<dbReference type="Gene3D" id="1.10.10.10">
    <property type="entry name" value="Winged helix-like DNA-binding domain superfamily/Winged helix DNA-binding domain"/>
    <property type="match status" value="1"/>
</dbReference>
<proteinExistence type="predicted"/>
<dbReference type="AlphaFoldDB" id="A0A1T1AY79"/>
<dbReference type="EMBL" id="MTJN01000002">
    <property type="protein sequence ID" value="OOV09074.1"/>
    <property type="molecule type" value="Genomic_DNA"/>
</dbReference>
<name>A0A1T1AY79_RHOFE</name>
<dbReference type="Proteomes" id="UP000190750">
    <property type="component" value="Unassembled WGS sequence"/>
</dbReference>
<evidence type="ECO:0000256" key="3">
    <source>
        <dbReference type="ARBA" id="ARBA00023163"/>
    </source>
</evidence>
<dbReference type="STRING" id="28066.RF819_11285"/>
<accession>A0A1T1AY79</accession>
<keyword evidence="6" id="KW-1185">Reference proteome</keyword>
<sequence>MAFYNAQSYDPNDSVGYLMGRILNLVGEGVERELEPTGLTNAQWMPLFKLYRGCATTVAELARECGHDAGSTTRMLDRLEIKGLCQRVRSQEDRRVVHIELTPAGIAAAQDIPVTLSKIQNDYLAGFSLEEWQTLKSYLRRILDTAQTLQAEKEPHDKK</sequence>
<keyword evidence="3" id="KW-0804">Transcription</keyword>
<feature type="domain" description="HTH marR-type" evidence="4">
    <location>
        <begin position="12"/>
        <end position="144"/>
    </location>
</feature>